<dbReference type="EMBL" id="FPAG01000005">
    <property type="protein sequence ID" value="SFS85348.1"/>
    <property type="molecule type" value="Genomic_DNA"/>
</dbReference>
<dbReference type="AlphaFoldDB" id="A0A1I6T8D6"/>
<name>A0A1I6T8D6_9FLAO</name>
<evidence type="ECO:0000313" key="2">
    <source>
        <dbReference type="Proteomes" id="UP000183209"/>
    </source>
</evidence>
<dbReference type="Gene3D" id="2.60.120.1390">
    <property type="match status" value="3"/>
</dbReference>
<evidence type="ECO:0000313" key="1">
    <source>
        <dbReference type="EMBL" id="SFS85348.1"/>
    </source>
</evidence>
<dbReference type="InterPro" id="IPR021345">
    <property type="entry name" value="DUF2961"/>
</dbReference>
<gene>
    <name evidence="1" type="ORF">SAMN04487906_1906</name>
</gene>
<protein>
    <recommendedName>
        <fullName evidence="3">DUF2961 domain-containing protein</fullName>
    </recommendedName>
</protein>
<sequence>MKILKFIISGCLLLIVFSCKSNLNILEELSLIENIASPKEDWEGIMFSSYDRNGGNDDGFAGTFSKLRLEKGNSVLAECNGPGYISRIWFTHSSLDVDGLLARKKEHIKIYLDDKETPLIDIPLENLFQGTEEGFPNGLVGKGLGGYYCYVPISFNNYCRVEVEGDDVKFYQVNVQMYKGNKKIKTLSQKNLVDTNKLLKDFGEMIHEHMGGNKEALKEFIINVPANEVGSLEIEKDLGIINELNIEVAPNNLESLLKCQLKIYWDDHKSPSVDVPLKMFFTIPNKDNPSLSLFSGYKNGKLYNTLPMPFNKKARIEIISNDQELMLKVGCLIRDQNKETPRVLSTYYNENLPTKNKDKPHLLLDTKGEGHYVGTFLITEGKTHGKHLPVWLEGDEVFEIDGEIKIHGTGTEDYFNCGWYGVEGRLNNSENFPLHGFPEYRMDITGKASAYRWHLLDPIPFKSSIHATIEHGTNNSIEADYRSVAFYYINQ</sequence>
<dbReference type="PROSITE" id="PS51257">
    <property type="entry name" value="PROKAR_LIPOPROTEIN"/>
    <property type="match status" value="1"/>
</dbReference>
<reference evidence="1 2" key="1">
    <citation type="submission" date="2016-10" db="EMBL/GenBank/DDBJ databases">
        <authorList>
            <person name="de Groot N.N."/>
        </authorList>
    </citation>
    <scope>NUCLEOTIDE SEQUENCE [LARGE SCALE GENOMIC DNA]</scope>
    <source>
        <strain evidence="1 2">CGMCC 1.6114</strain>
    </source>
</reference>
<accession>A0A1I6T8D6</accession>
<dbReference type="Pfam" id="PF11175">
    <property type="entry name" value="DUF2961"/>
    <property type="match status" value="1"/>
</dbReference>
<dbReference type="Proteomes" id="UP000183209">
    <property type="component" value="Unassembled WGS sequence"/>
</dbReference>
<organism evidence="1 2">
    <name type="scientific">Zhouia amylolytica</name>
    <dbReference type="NCBI Taxonomy" id="376730"/>
    <lineage>
        <taxon>Bacteria</taxon>
        <taxon>Pseudomonadati</taxon>
        <taxon>Bacteroidota</taxon>
        <taxon>Flavobacteriia</taxon>
        <taxon>Flavobacteriales</taxon>
        <taxon>Flavobacteriaceae</taxon>
        <taxon>Zhouia</taxon>
    </lineage>
</organism>
<evidence type="ECO:0008006" key="3">
    <source>
        <dbReference type="Google" id="ProtNLM"/>
    </source>
</evidence>
<proteinExistence type="predicted"/>